<sequence>MSTHIHLGLALDGAGWHPAAWREPTSRPAELFSAGYWTDLISTAERGTLDLVTIEDSLTLQYDRVDREDDRTDVVRGRLDALLIAARVAPVTRHIGLVPVVTTTHTEPFHVSKALATLDHTSRGRAGWQVRTGGFGREAAQFGRREIPALDLEALEPGELPAFLVDLFDEAGEAIDVVRRLWDSWEDDAEIRDVEHRRFIDREKVHHIDFVGSGFSVRGPSITPRSPQGQPVISLLAHRRVPYLLAAAHADLVFVTPTDDERARGILAEVGDAVVQARQSPEPLQVWADVVVFLDGPDESGADRLRRLDGRVPLETETLVFAGSAADLADRLQSWNTLGYHGFRLRPGVATDDVPRIADDLVPELRRRGQHRETYPDTNLRGLIGLPTSVPNRYATA</sequence>
<keyword evidence="1 6" id="KW-0285">Flavoprotein</keyword>
<proteinExistence type="inferred from homology"/>
<feature type="binding site" evidence="6">
    <location>
        <position position="56"/>
    </location>
    <ligand>
        <name>FMN</name>
        <dbReference type="ChEBI" id="CHEBI:58210"/>
    </ligand>
</feature>
<evidence type="ECO:0000313" key="9">
    <source>
        <dbReference type="Proteomes" id="UP000460221"/>
    </source>
</evidence>
<dbReference type="Pfam" id="PF00296">
    <property type="entry name" value="Bac_luciferase"/>
    <property type="match status" value="1"/>
</dbReference>
<dbReference type="InterPro" id="IPR051260">
    <property type="entry name" value="Diverse_substr_monoxygenases"/>
</dbReference>
<dbReference type="AlphaFoldDB" id="A0A7K1FUX9"/>
<dbReference type="Proteomes" id="UP000460221">
    <property type="component" value="Unassembled WGS sequence"/>
</dbReference>
<accession>A0A7K1FUX9</accession>
<dbReference type="PANTHER" id="PTHR30011:SF16">
    <property type="entry name" value="C2H2 FINGER DOMAIN TRANSCRIPTION FACTOR (EUROFUNG)-RELATED"/>
    <property type="match status" value="1"/>
</dbReference>
<keyword evidence="9" id="KW-1185">Reference proteome</keyword>
<evidence type="ECO:0000313" key="8">
    <source>
        <dbReference type="EMBL" id="MTD16634.1"/>
    </source>
</evidence>
<dbReference type="PANTHER" id="PTHR30011">
    <property type="entry name" value="ALKANESULFONATE MONOOXYGENASE-RELATED"/>
    <property type="match status" value="1"/>
</dbReference>
<evidence type="ECO:0000256" key="5">
    <source>
        <dbReference type="ARBA" id="ARBA00033748"/>
    </source>
</evidence>
<keyword evidence="3" id="KW-0560">Oxidoreductase</keyword>
<dbReference type="InterPro" id="IPR036661">
    <property type="entry name" value="Luciferase-like_sf"/>
</dbReference>
<comment type="caution">
    <text evidence="8">The sequence shown here is derived from an EMBL/GenBank/DDBJ whole genome shotgun (WGS) entry which is preliminary data.</text>
</comment>
<gene>
    <name evidence="8" type="ORF">GIS00_22110</name>
</gene>
<reference evidence="8 9" key="1">
    <citation type="submission" date="2019-11" db="EMBL/GenBank/DDBJ databases">
        <authorList>
            <person name="Jiang L.-Q."/>
        </authorList>
    </citation>
    <scope>NUCLEOTIDE SEQUENCE [LARGE SCALE GENOMIC DNA]</scope>
    <source>
        <strain evidence="8 9">YIM 132087</strain>
    </source>
</reference>
<keyword evidence="2 6" id="KW-0288">FMN</keyword>
<evidence type="ECO:0000256" key="2">
    <source>
        <dbReference type="ARBA" id="ARBA00022643"/>
    </source>
</evidence>
<dbReference type="PIRSF" id="PIRSF000337">
    <property type="entry name" value="NTA_MOA"/>
    <property type="match status" value="1"/>
</dbReference>
<evidence type="ECO:0000259" key="7">
    <source>
        <dbReference type="Pfam" id="PF00296"/>
    </source>
</evidence>
<comment type="similarity">
    <text evidence="5">Belongs to the NtaA/SnaA/DszA monooxygenase family.</text>
</comment>
<evidence type="ECO:0000256" key="3">
    <source>
        <dbReference type="ARBA" id="ARBA00023002"/>
    </source>
</evidence>
<dbReference type="GO" id="GO:0004497">
    <property type="term" value="F:monooxygenase activity"/>
    <property type="evidence" value="ECO:0007669"/>
    <property type="project" value="UniProtKB-KW"/>
</dbReference>
<dbReference type="InterPro" id="IPR016215">
    <property type="entry name" value="NTA_MOA"/>
</dbReference>
<evidence type="ECO:0000256" key="4">
    <source>
        <dbReference type="ARBA" id="ARBA00023033"/>
    </source>
</evidence>
<dbReference type="Gene3D" id="3.20.20.30">
    <property type="entry name" value="Luciferase-like domain"/>
    <property type="match status" value="1"/>
</dbReference>
<keyword evidence="4" id="KW-0503">Monooxygenase</keyword>
<dbReference type="EMBL" id="WLYK01000011">
    <property type="protein sequence ID" value="MTD16634.1"/>
    <property type="molecule type" value="Genomic_DNA"/>
</dbReference>
<feature type="domain" description="Luciferase-like" evidence="7">
    <location>
        <begin position="28"/>
        <end position="322"/>
    </location>
</feature>
<evidence type="ECO:0000256" key="6">
    <source>
        <dbReference type="PIRSR" id="PIRSR000337-1"/>
    </source>
</evidence>
<name>A0A7K1FUX9_9ACTN</name>
<dbReference type="InterPro" id="IPR011251">
    <property type="entry name" value="Luciferase-like_dom"/>
</dbReference>
<dbReference type="SUPFAM" id="SSF51679">
    <property type="entry name" value="Bacterial luciferase-like"/>
    <property type="match status" value="1"/>
</dbReference>
<dbReference type="RefSeq" id="WP_154770650.1">
    <property type="nucleotide sequence ID" value="NZ_WLYK01000011.1"/>
</dbReference>
<dbReference type="GO" id="GO:0016705">
    <property type="term" value="F:oxidoreductase activity, acting on paired donors, with incorporation or reduction of molecular oxygen"/>
    <property type="evidence" value="ECO:0007669"/>
    <property type="project" value="InterPro"/>
</dbReference>
<evidence type="ECO:0000256" key="1">
    <source>
        <dbReference type="ARBA" id="ARBA00022630"/>
    </source>
</evidence>
<organism evidence="8 9">
    <name type="scientific">Nakamurella alba</name>
    <dbReference type="NCBI Taxonomy" id="2665158"/>
    <lineage>
        <taxon>Bacteria</taxon>
        <taxon>Bacillati</taxon>
        <taxon>Actinomycetota</taxon>
        <taxon>Actinomycetes</taxon>
        <taxon>Nakamurellales</taxon>
        <taxon>Nakamurellaceae</taxon>
        <taxon>Nakamurella</taxon>
    </lineage>
</organism>
<protein>
    <submittedName>
        <fullName evidence="8">LLM class flavin-dependent oxidoreductase</fullName>
    </submittedName>
</protein>